<protein>
    <submittedName>
        <fullName evidence="1">Uncharacterized protein</fullName>
    </submittedName>
</protein>
<evidence type="ECO:0000313" key="1">
    <source>
        <dbReference type="EMBL" id="MDQ9556057.1"/>
    </source>
</evidence>
<proteinExistence type="predicted"/>
<gene>
    <name evidence="1" type="ORF">RF091_11090</name>
</gene>
<comment type="caution">
    <text evidence="1">The sequence shown here is derived from an EMBL/GenBank/DDBJ whole genome shotgun (WGS) entry which is preliminary data.</text>
</comment>
<sequence>MIKSIDLSDRSVTLVGLKEVIEDCQHILDSVNTSDKNSQNLVDLVKDKLSMVEIELSELQKRE</sequence>
<dbReference type="EMBL" id="JAVIPQ010000156">
    <property type="protein sequence ID" value="MDQ9556057.1"/>
    <property type="molecule type" value="Genomic_DNA"/>
</dbReference>
<name>A0ABD5BHE4_SERMA</name>
<dbReference type="AlphaFoldDB" id="A0ABD5BHE4"/>
<evidence type="ECO:0000313" key="2">
    <source>
        <dbReference type="Proteomes" id="UP001234811"/>
    </source>
</evidence>
<dbReference type="Proteomes" id="UP001234811">
    <property type="component" value="Unassembled WGS sequence"/>
</dbReference>
<organism evidence="1 2">
    <name type="scientific">Serratia marcescens</name>
    <dbReference type="NCBI Taxonomy" id="615"/>
    <lineage>
        <taxon>Bacteria</taxon>
        <taxon>Pseudomonadati</taxon>
        <taxon>Pseudomonadota</taxon>
        <taxon>Gammaproteobacteria</taxon>
        <taxon>Enterobacterales</taxon>
        <taxon>Yersiniaceae</taxon>
        <taxon>Serratia</taxon>
    </lineage>
</organism>
<dbReference type="RefSeq" id="WP_094859775.1">
    <property type="nucleotide sequence ID" value="NZ_CP047682.1"/>
</dbReference>
<reference evidence="1 2" key="1">
    <citation type="submission" date="2023-07" db="EMBL/GenBank/DDBJ databases">
        <title>Pathogens genome sequencing project 196.</title>
        <authorList>
            <person name="Cao X."/>
        </authorList>
    </citation>
    <scope>NUCLEOTIDE SEQUENCE [LARGE SCALE GENOMIC DNA]</scope>
    <source>
        <strain evidence="1 2">SM41</strain>
    </source>
</reference>
<accession>A0ABD5BHE4</accession>